<name>A0A6L5X8N9_9FIRM</name>
<keyword evidence="2" id="KW-1185">Reference proteome</keyword>
<dbReference type="AlphaFoldDB" id="A0A6L5X8N9"/>
<evidence type="ECO:0000313" key="2">
    <source>
        <dbReference type="Proteomes" id="UP000481852"/>
    </source>
</evidence>
<gene>
    <name evidence="1" type="ORF">FYJ35_10015</name>
</gene>
<protein>
    <submittedName>
        <fullName evidence="1">Uncharacterized protein</fullName>
    </submittedName>
</protein>
<comment type="caution">
    <text evidence="1">The sequence shown here is derived from an EMBL/GenBank/DDBJ whole genome shotgun (WGS) entry which is preliminary data.</text>
</comment>
<evidence type="ECO:0000313" key="1">
    <source>
        <dbReference type="EMBL" id="MSS15366.1"/>
    </source>
</evidence>
<proteinExistence type="predicted"/>
<dbReference type="EMBL" id="VULZ01000010">
    <property type="protein sequence ID" value="MSS15366.1"/>
    <property type="molecule type" value="Genomic_DNA"/>
</dbReference>
<sequence>MAEARLKNSLFVVKGYFKETGTKTVEDIMADVLKVEHKTRLLAEDEWGQKNSSPAIRAWPL</sequence>
<dbReference type="RefSeq" id="WP_154526116.1">
    <property type="nucleotide sequence ID" value="NZ_JAQYJL010000019.1"/>
</dbReference>
<reference evidence="1 2" key="1">
    <citation type="submission" date="2019-08" db="EMBL/GenBank/DDBJ databases">
        <title>In-depth cultivation of the pig gut microbiome towards novel bacterial diversity and tailored functional studies.</title>
        <authorList>
            <person name="Wylensek D."/>
            <person name="Hitch T.C.A."/>
            <person name="Clavel T."/>
        </authorList>
    </citation>
    <scope>NUCLEOTIDE SEQUENCE [LARGE SCALE GENOMIC DNA]</scope>
    <source>
        <strain evidence="1 2">Oil+RF-744-WCA-WT-11</strain>
    </source>
</reference>
<organism evidence="1 2">
    <name type="scientific">Porcincola intestinalis</name>
    <dbReference type="NCBI Taxonomy" id="2606632"/>
    <lineage>
        <taxon>Bacteria</taxon>
        <taxon>Bacillati</taxon>
        <taxon>Bacillota</taxon>
        <taxon>Clostridia</taxon>
        <taxon>Lachnospirales</taxon>
        <taxon>Lachnospiraceae</taxon>
        <taxon>Porcincola</taxon>
    </lineage>
</organism>
<accession>A0A6L5X8N9</accession>
<dbReference type="Proteomes" id="UP000481852">
    <property type="component" value="Unassembled WGS sequence"/>
</dbReference>